<evidence type="ECO:0000313" key="3">
    <source>
        <dbReference type="Proteomes" id="UP000033961"/>
    </source>
</evidence>
<dbReference type="AlphaFoldDB" id="A0A2P1QQL2"/>
<keyword evidence="1" id="KW-0472">Membrane</keyword>
<keyword evidence="1" id="KW-0812">Transmembrane</keyword>
<proteinExistence type="predicted"/>
<evidence type="ECO:0000313" key="2">
    <source>
        <dbReference type="EMBL" id="AVQ11188.1"/>
    </source>
</evidence>
<dbReference type="EMBL" id="CP027843">
    <property type="protein sequence ID" value="AVQ11188.1"/>
    <property type="molecule type" value="Genomic_DNA"/>
</dbReference>
<keyword evidence="1" id="KW-1133">Transmembrane helix</keyword>
<reference evidence="2 3" key="1">
    <citation type="journal article" date="2015" name="Genome Announc.">
        <title>Draft Genome Sequences of Leptospira santarosai Strains U160, U164, and U233, Isolated from Asymptomatic Cattle.</title>
        <authorList>
            <person name="Kremer F.S."/>
            <person name="Eslabao M.R."/>
            <person name="Provisor M."/>
            <person name="Woloski R.D."/>
            <person name="Ramires O.V."/>
            <person name="Moreno L.Z."/>
            <person name="Moreno A.M."/>
            <person name="Hamond C."/>
            <person name="Lilenbaum W."/>
            <person name="Dellagostin O.A."/>
        </authorList>
    </citation>
    <scope>NUCLEOTIDE SEQUENCE [LARGE SCALE GENOMIC DNA]</scope>
    <source>
        <strain evidence="2 3">U160</strain>
    </source>
</reference>
<gene>
    <name evidence="2" type="ORF">XB16_0853</name>
</gene>
<organism evidence="2 3">
    <name type="scientific">Leptospira santarosai</name>
    <dbReference type="NCBI Taxonomy" id="28183"/>
    <lineage>
        <taxon>Bacteria</taxon>
        <taxon>Pseudomonadati</taxon>
        <taxon>Spirochaetota</taxon>
        <taxon>Spirochaetia</taxon>
        <taxon>Leptospirales</taxon>
        <taxon>Leptospiraceae</taxon>
        <taxon>Leptospira</taxon>
    </lineage>
</organism>
<sequence length="139" mass="15550">MKKSLKSVSLIILVQLIIGMFFLKCKDKINETKSNVSGQKNENCSILKNVARIYEGENIKIILCLSMGPADLEIKLKDGVSDYLDIIKAECKGLDCSLEAEYKTSTSNTLKMKVYGEVIENGYVQIEINGKKGKFEFVD</sequence>
<protein>
    <submittedName>
        <fullName evidence="2">Uncharacterized protein</fullName>
    </submittedName>
</protein>
<name>A0A2P1QQL2_9LEPT</name>
<accession>A0A2P1QQL2</accession>
<feature type="transmembrane region" description="Helical" evidence="1">
    <location>
        <begin position="7"/>
        <end position="23"/>
    </location>
</feature>
<evidence type="ECO:0000256" key="1">
    <source>
        <dbReference type="SAM" id="Phobius"/>
    </source>
</evidence>
<dbReference type="Proteomes" id="UP000033961">
    <property type="component" value="Chromosome I"/>
</dbReference>